<dbReference type="Proteomes" id="UP000307169">
    <property type="component" value="Unassembled WGS sequence"/>
</dbReference>
<dbReference type="GO" id="GO:0005737">
    <property type="term" value="C:cytoplasm"/>
    <property type="evidence" value="ECO:0007669"/>
    <property type="project" value="TreeGrafter"/>
</dbReference>
<dbReference type="InterPro" id="IPR000086">
    <property type="entry name" value="NUDIX_hydrolase_dom"/>
</dbReference>
<accession>A0A4T0SPW6</accession>
<comment type="cofactor">
    <cofactor evidence="1">
        <name>Mg(2+)</name>
        <dbReference type="ChEBI" id="CHEBI:18420"/>
    </cofactor>
</comment>
<dbReference type="GO" id="GO:0005634">
    <property type="term" value="C:nucleus"/>
    <property type="evidence" value="ECO:0007669"/>
    <property type="project" value="TreeGrafter"/>
</dbReference>
<dbReference type="InterPro" id="IPR047198">
    <property type="entry name" value="DDP-like_NUDIX"/>
</dbReference>
<dbReference type="GO" id="GO:0000298">
    <property type="term" value="F:endopolyphosphatase activity"/>
    <property type="evidence" value="ECO:0007669"/>
    <property type="project" value="TreeGrafter"/>
</dbReference>
<evidence type="ECO:0000313" key="13">
    <source>
        <dbReference type="Proteomes" id="UP000305647"/>
    </source>
</evidence>
<dbReference type="EMBL" id="SPRV01000016">
    <property type="protein sequence ID" value="TIC67543.1"/>
    <property type="molecule type" value="Genomic_DNA"/>
</dbReference>
<evidence type="ECO:0000313" key="15">
    <source>
        <dbReference type="Proteomes" id="UP000309601"/>
    </source>
</evidence>
<keyword evidence="2" id="KW-0479">Metal-binding</keyword>
<evidence type="ECO:0000313" key="16">
    <source>
        <dbReference type="Proteomes" id="UP000310685"/>
    </source>
</evidence>
<dbReference type="EMBL" id="SPRW01000017">
    <property type="protein sequence ID" value="TIC66218.1"/>
    <property type="molecule type" value="Genomic_DNA"/>
</dbReference>
<dbReference type="SUPFAM" id="SSF55811">
    <property type="entry name" value="Nudix"/>
    <property type="match status" value="1"/>
</dbReference>
<dbReference type="Proteomes" id="UP000310685">
    <property type="component" value="Unassembled WGS sequence"/>
</dbReference>
<evidence type="ECO:0000313" key="12">
    <source>
        <dbReference type="Proteomes" id="UP000305362"/>
    </source>
</evidence>
<proteinExistence type="predicted"/>
<reference evidence="12 13" key="1">
    <citation type="submission" date="2019-03" db="EMBL/GenBank/DDBJ databases">
        <title>Sequencing 25 genomes of Wallemia mellicola.</title>
        <authorList>
            <person name="Gostincar C."/>
        </authorList>
    </citation>
    <scope>NUCLEOTIDE SEQUENCE [LARGE SCALE GENOMIC DNA]</scope>
    <source>
        <strain evidence="7 14">EXF-1262</strain>
        <strain evidence="10 15">EXF-1274</strain>
        <strain evidence="11 12">EXF-1277</strain>
        <strain evidence="6 16">EXF-6152</strain>
        <strain evidence="9 17">EXF-757</strain>
        <strain evidence="8 13">EXF-8738</strain>
    </source>
</reference>
<dbReference type="Pfam" id="PF00293">
    <property type="entry name" value="NUDIX"/>
    <property type="match status" value="1"/>
</dbReference>
<dbReference type="GO" id="GO:0071543">
    <property type="term" value="P:diphosphoinositol polyphosphate metabolic process"/>
    <property type="evidence" value="ECO:0007669"/>
    <property type="project" value="TreeGrafter"/>
</dbReference>
<dbReference type="GO" id="GO:0046872">
    <property type="term" value="F:metal ion binding"/>
    <property type="evidence" value="ECO:0007669"/>
    <property type="project" value="UniProtKB-KW"/>
</dbReference>
<keyword evidence="4" id="KW-0460">Magnesium</keyword>
<name>A0A4T0SPW6_9BASI</name>
<dbReference type="GO" id="GO:0034431">
    <property type="term" value="F:bis(5'-adenosyl)-hexaphosphatase activity"/>
    <property type="evidence" value="ECO:0007669"/>
    <property type="project" value="TreeGrafter"/>
</dbReference>
<dbReference type="GO" id="GO:1901909">
    <property type="term" value="P:diadenosine hexaphosphate catabolic process"/>
    <property type="evidence" value="ECO:0007669"/>
    <property type="project" value="TreeGrafter"/>
</dbReference>
<dbReference type="Proteomes" id="UP000305647">
    <property type="component" value="Unassembled WGS sequence"/>
</dbReference>
<dbReference type="EMBL" id="SPRX01000036">
    <property type="protein sequence ID" value="TIC64195.1"/>
    <property type="molecule type" value="Genomic_DNA"/>
</dbReference>
<evidence type="ECO:0000313" key="7">
    <source>
        <dbReference type="EMBL" id="TIB99117.1"/>
    </source>
</evidence>
<dbReference type="Proteomes" id="UP000310708">
    <property type="component" value="Unassembled WGS sequence"/>
</dbReference>
<dbReference type="PANTHER" id="PTHR12629:SF0">
    <property type="entry name" value="DIPHOSPHOINOSITOL-POLYPHOSPHATE DIPHOSPHATASE"/>
    <property type="match status" value="1"/>
</dbReference>
<dbReference type="GO" id="GO:1901911">
    <property type="term" value="P:adenosine 5'-(hexahydrogen pentaphosphate) catabolic process"/>
    <property type="evidence" value="ECO:0007669"/>
    <property type="project" value="TreeGrafter"/>
</dbReference>
<dbReference type="InterPro" id="IPR015797">
    <property type="entry name" value="NUDIX_hydrolase-like_dom_sf"/>
</dbReference>
<sequence length="177" mass="20248">MSSSNSDKEAHRSNTHPRIVCGAVPINYLTNQILLISSRKHKGNWVLPKGGYELSDVRLETAASREAFEEAGVIGQVRNLVLSIDDKRPIKTLTDNDPFIPRARYHFFEYVFLSQEIYMFIVYRISVDELSTQWPESNERDRCWCSFGEALNRVSWRDEQRAALLACSLNNNSSSSS</sequence>
<evidence type="ECO:0000313" key="8">
    <source>
        <dbReference type="EMBL" id="TIC29060.1"/>
    </source>
</evidence>
<dbReference type="GO" id="GO:1901907">
    <property type="term" value="P:diadenosine pentaphosphate catabolic process"/>
    <property type="evidence" value="ECO:0007669"/>
    <property type="project" value="TreeGrafter"/>
</dbReference>
<evidence type="ECO:0000313" key="17">
    <source>
        <dbReference type="Proteomes" id="UP000310708"/>
    </source>
</evidence>
<dbReference type="EMBL" id="SPRO01000031">
    <property type="protein sequence ID" value="TIC29060.1"/>
    <property type="molecule type" value="Genomic_DNA"/>
</dbReference>
<evidence type="ECO:0000256" key="2">
    <source>
        <dbReference type="ARBA" id="ARBA00022723"/>
    </source>
</evidence>
<protein>
    <recommendedName>
        <fullName evidence="5">Nudix hydrolase domain-containing protein</fullName>
    </recommendedName>
</protein>
<evidence type="ECO:0000313" key="11">
    <source>
        <dbReference type="EMBL" id="TIC67543.1"/>
    </source>
</evidence>
<feature type="domain" description="Nudix hydrolase" evidence="5">
    <location>
        <begin position="16"/>
        <end position="167"/>
    </location>
</feature>
<evidence type="ECO:0000313" key="6">
    <source>
        <dbReference type="EMBL" id="TIB81860.1"/>
    </source>
</evidence>
<evidence type="ECO:0000256" key="3">
    <source>
        <dbReference type="ARBA" id="ARBA00022801"/>
    </source>
</evidence>
<evidence type="ECO:0000313" key="9">
    <source>
        <dbReference type="EMBL" id="TIC64195.1"/>
    </source>
</evidence>
<dbReference type="GO" id="GO:0008486">
    <property type="term" value="F:diphosphoinositol-polyphosphate diphosphatase activity"/>
    <property type="evidence" value="ECO:0007669"/>
    <property type="project" value="TreeGrafter"/>
</dbReference>
<dbReference type="Proteomes" id="UP000309601">
    <property type="component" value="Unassembled WGS sequence"/>
</dbReference>
<organism evidence="10 15">
    <name type="scientific">Wallemia mellicola</name>
    <dbReference type="NCBI Taxonomy" id="1708541"/>
    <lineage>
        <taxon>Eukaryota</taxon>
        <taxon>Fungi</taxon>
        <taxon>Dikarya</taxon>
        <taxon>Basidiomycota</taxon>
        <taxon>Wallemiomycotina</taxon>
        <taxon>Wallemiomycetes</taxon>
        <taxon>Wallemiales</taxon>
        <taxon>Wallemiaceae</taxon>
        <taxon>Wallemia</taxon>
    </lineage>
</organism>
<dbReference type="PANTHER" id="PTHR12629">
    <property type="entry name" value="DIPHOSPHOINOSITOL POLYPHOSPHATE PHOSPHOHYDROLASE"/>
    <property type="match status" value="1"/>
</dbReference>
<evidence type="ECO:0000313" key="10">
    <source>
        <dbReference type="EMBL" id="TIC66218.1"/>
    </source>
</evidence>
<dbReference type="GO" id="GO:0034432">
    <property type="term" value="F:bis(5'-adenosyl)-pentaphosphatase activity"/>
    <property type="evidence" value="ECO:0007669"/>
    <property type="project" value="TreeGrafter"/>
</dbReference>
<dbReference type="AlphaFoldDB" id="A0A4T0SPW6"/>
<gene>
    <name evidence="9" type="ORF">E3Q01_02905</name>
    <name evidence="10" type="ORF">E3Q02_01954</name>
    <name evidence="11" type="ORF">E3Q03_01926</name>
    <name evidence="8" type="ORF">E3Q10_02822</name>
    <name evidence="7" type="ORF">E3Q17_02741</name>
    <name evidence="6" type="ORF">E3Q22_00681</name>
</gene>
<evidence type="ECO:0000256" key="1">
    <source>
        <dbReference type="ARBA" id="ARBA00001946"/>
    </source>
</evidence>
<evidence type="ECO:0000313" key="14">
    <source>
        <dbReference type="Proteomes" id="UP000307169"/>
    </source>
</evidence>
<keyword evidence="3" id="KW-0378">Hydrolase</keyword>
<dbReference type="EMBL" id="SPRH01000032">
    <property type="protein sequence ID" value="TIB99117.1"/>
    <property type="molecule type" value="Genomic_DNA"/>
</dbReference>
<comment type="caution">
    <text evidence="10">The sequence shown here is derived from an EMBL/GenBank/DDBJ whole genome shotgun (WGS) entry which is preliminary data.</text>
</comment>
<evidence type="ECO:0000256" key="4">
    <source>
        <dbReference type="ARBA" id="ARBA00022842"/>
    </source>
</evidence>
<evidence type="ECO:0000259" key="5">
    <source>
        <dbReference type="PROSITE" id="PS51462"/>
    </source>
</evidence>
<dbReference type="OrthoDB" id="2011998at2759"/>
<dbReference type="CDD" id="cd04666">
    <property type="entry name" value="NUDIX_DIPP2_like_Nudt4"/>
    <property type="match status" value="1"/>
</dbReference>
<dbReference type="PROSITE" id="PS51462">
    <property type="entry name" value="NUDIX"/>
    <property type="match status" value="1"/>
</dbReference>
<dbReference type="Proteomes" id="UP000305362">
    <property type="component" value="Unassembled WGS sequence"/>
</dbReference>
<dbReference type="EMBL" id="SPRC01000004">
    <property type="protein sequence ID" value="TIB81860.1"/>
    <property type="molecule type" value="Genomic_DNA"/>
</dbReference>
<dbReference type="Gene3D" id="3.90.79.10">
    <property type="entry name" value="Nucleoside Triphosphate Pyrophosphohydrolase"/>
    <property type="match status" value="1"/>
</dbReference>